<comment type="caution">
    <text evidence="2">The sequence shown here is derived from an EMBL/GenBank/DDBJ whole genome shotgun (WGS) entry which is preliminary data.</text>
</comment>
<dbReference type="AlphaFoldDB" id="A0A3R7Q4M7"/>
<evidence type="ECO:0000259" key="1">
    <source>
        <dbReference type="Pfam" id="PF09995"/>
    </source>
</evidence>
<evidence type="ECO:0000313" key="2">
    <source>
        <dbReference type="EMBL" id="ROT68462.1"/>
    </source>
</evidence>
<reference evidence="2 3" key="2">
    <citation type="submission" date="2019-01" db="EMBL/GenBank/DDBJ databases">
        <title>The decoding of complex shrimp genome reveals the adaptation for benthos swimmer, frequently molting mechanism and breeding impact on genome.</title>
        <authorList>
            <person name="Sun Y."/>
            <person name="Gao Y."/>
            <person name="Yu Y."/>
        </authorList>
    </citation>
    <scope>NUCLEOTIDE SEQUENCE [LARGE SCALE GENOMIC DNA]</scope>
    <source>
        <tissue evidence="2">Muscle</tissue>
    </source>
</reference>
<gene>
    <name evidence="2" type="ORF">C7M84_013381</name>
</gene>
<dbReference type="PANTHER" id="PTHR37159">
    <property type="entry name" value="GH11867P"/>
    <property type="match status" value="1"/>
</dbReference>
<dbReference type="GO" id="GO:0016491">
    <property type="term" value="F:oxidoreductase activity"/>
    <property type="evidence" value="ECO:0007669"/>
    <property type="project" value="InterPro"/>
</dbReference>
<keyword evidence="3" id="KW-1185">Reference proteome</keyword>
<protein>
    <recommendedName>
        <fullName evidence="1">ER-bound oxygenase mpaB/mpaB'/Rubber oxygenase catalytic domain-containing protein</fullName>
    </recommendedName>
</protein>
<feature type="domain" description="ER-bound oxygenase mpaB/mpaB'/Rubber oxygenase catalytic" evidence="1">
    <location>
        <begin position="322"/>
        <end position="452"/>
    </location>
</feature>
<sequence length="936" mass="101398">MEQAKVFGFSLLHTSASDFVTAGEKALVMLFGGKAGTSLNKLRYQRYYEKFASKTSHVQPQNLPPLLERHDSTVSVSISRSRRSLRVLSAATRGFCPRCWPRGGRGRPTAATLHRRHPGFTAKLAVHGGYTVGVFWPVLTQGSQFGVRLTREEEDGLTHLWRIIGYLLGIEEKYNLAKGSIEDVKTNCHALVHKIIIPGLVTPPPEFPQMADAMLHGIQMIVPVMDPPAFTEFTKYIIGIGHSTSKLSWHSRLNFNFMVPEESPCAECRNSRLLPALLAEGWSRPADCGNAPSPPPWLHRDKLAVGQAVFHRYFLSIFVSNLVGLLCLLAIETIVKVLAFTGRSYVPSSSYRRYLSTINHLRQWYSSDIFLKESSAYKSIQLVRRMHTSSHLEAQKSQFFISQVDMVVTQWAFFGLVLTQGSQFGVRLTREEEDGLTHLWRIIGYLLGIEENPGPLPWYFPIGASPRAPFPGVFPIGGKSRAPSLEYFPIGGKSRAPSWSISLSGASPGPLPWGIFLLGQVPGPLPWGISLRGKSPGPFPGYFPIGASPRAPFPGVFPYRGQVPGPPSLGYFPIGASPRAPSLGYFPIGGKSPGPFPGVFPYRGKSPGPFPGVFPYWGKSPGPLPGVFPYRGKSPGPFPGYFPIGGKSLGPLPWYFPIGASPGPPSLGYFLSGQVPGPPSLGYFPIGGKSRAPFPGISLSGKSPGPLPWGISLSGQVPGPPSGVFPYRGQVPGPPSLGYFPIGGKSPGPLPWVISLSMASPRAPFPGVFPYRGQVPGPLPWGISYRGKSPGPLPWVFPYRGKSRAPFPGYFPIGASPRAPFPGVFPYRGKSRAPFPGVFPYWGQVPGPPSLGYFPIGGKSPAPFPGVFPYRGKSRAPSLGISLWGKSPGPLPWGISLSGQVPGPLPWGFPYRWHVPGPPSLGNFPTGRSFLGVFPY</sequence>
<dbReference type="Pfam" id="PF09995">
    <property type="entry name" value="MPAB_Lcp_cat"/>
    <property type="match status" value="1"/>
</dbReference>
<dbReference type="EMBL" id="QCYY01002663">
    <property type="protein sequence ID" value="ROT68462.1"/>
    <property type="molecule type" value="Genomic_DNA"/>
</dbReference>
<proteinExistence type="predicted"/>
<evidence type="ECO:0000313" key="3">
    <source>
        <dbReference type="Proteomes" id="UP000283509"/>
    </source>
</evidence>
<dbReference type="OrthoDB" id="6361347at2759"/>
<dbReference type="PANTHER" id="PTHR37159:SF1">
    <property type="entry name" value="GH11867P"/>
    <property type="match status" value="1"/>
</dbReference>
<dbReference type="InterPro" id="IPR018713">
    <property type="entry name" value="MPAB/Lcp_cat_dom"/>
</dbReference>
<reference evidence="2 3" key="1">
    <citation type="submission" date="2018-04" db="EMBL/GenBank/DDBJ databases">
        <authorList>
            <person name="Zhang X."/>
            <person name="Yuan J."/>
            <person name="Li F."/>
            <person name="Xiang J."/>
        </authorList>
    </citation>
    <scope>NUCLEOTIDE SEQUENCE [LARGE SCALE GENOMIC DNA]</scope>
    <source>
        <tissue evidence="2">Muscle</tissue>
    </source>
</reference>
<organism evidence="2 3">
    <name type="scientific">Penaeus vannamei</name>
    <name type="common">Whiteleg shrimp</name>
    <name type="synonym">Litopenaeus vannamei</name>
    <dbReference type="NCBI Taxonomy" id="6689"/>
    <lineage>
        <taxon>Eukaryota</taxon>
        <taxon>Metazoa</taxon>
        <taxon>Ecdysozoa</taxon>
        <taxon>Arthropoda</taxon>
        <taxon>Crustacea</taxon>
        <taxon>Multicrustacea</taxon>
        <taxon>Malacostraca</taxon>
        <taxon>Eumalacostraca</taxon>
        <taxon>Eucarida</taxon>
        <taxon>Decapoda</taxon>
        <taxon>Dendrobranchiata</taxon>
        <taxon>Penaeoidea</taxon>
        <taxon>Penaeidae</taxon>
        <taxon>Penaeus</taxon>
    </lineage>
</organism>
<accession>A0A3R7Q4M7</accession>
<dbReference type="STRING" id="6689.A0A3R7Q4M7"/>
<name>A0A3R7Q4M7_PENVA</name>
<dbReference type="Proteomes" id="UP000283509">
    <property type="component" value="Unassembled WGS sequence"/>
</dbReference>